<protein>
    <submittedName>
        <fullName evidence="2">Uncharacterized protein</fullName>
    </submittedName>
</protein>
<dbReference type="EMBL" id="EQ976123">
    <property type="protein sequence ID" value="EEF26947.1"/>
    <property type="molecule type" value="Genomic_DNA"/>
</dbReference>
<evidence type="ECO:0000313" key="3">
    <source>
        <dbReference type="Proteomes" id="UP000008311"/>
    </source>
</evidence>
<feature type="compositionally biased region" description="Low complexity" evidence="1">
    <location>
        <begin position="13"/>
        <end position="23"/>
    </location>
</feature>
<gene>
    <name evidence="2" type="ORF">RCOM_0069000</name>
</gene>
<accession>B9TB18</accession>
<keyword evidence="3" id="KW-1185">Reference proteome</keyword>
<organism evidence="2 3">
    <name type="scientific">Ricinus communis</name>
    <name type="common">Castor bean</name>
    <dbReference type="NCBI Taxonomy" id="3988"/>
    <lineage>
        <taxon>Eukaryota</taxon>
        <taxon>Viridiplantae</taxon>
        <taxon>Streptophyta</taxon>
        <taxon>Embryophyta</taxon>
        <taxon>Tracheophyta</taxon>
        <taxon>Spermatophyta</taxon>
        <taxon>Magnoliopsida</taxon>
        <taxon>eudicotyledons</taxon>
        <taxon>Gunneridae</taxon>
        <taxon>Pentapetalae</taxon>
        <taxon>rosids</taxon>
        <taxon>fabids</taxon>
        <taxon>Malpighiales</taxon>
        <taxon>Euphorbiaceae</taxon>
        <taxon>Acalyphoideae</taxon>
        <taxon>Acalypheae</taxon>
        <taxon>Ricinus</taxon>
    </lineage>
</organism>
<name>B9TB18_RICCO</name>
<feature type="region of interest" description="Disordered" evidence="1">
    <location>
        <begin position="1"/>
        <end position="23"/>
    </location>
</feature>
<proteinExistence type="predicted"/>
<sequence>MISRITTIRPRADQGQNQDDQNNSTHGILLVISRGEGLVAIQAAVDQAHTVADAQVVYAVLLDDAGVAVIHAHGDLVFLLAGVAVAFDIVADHRAADGAGRRGHRAAAAAAHLVTQQATNQAASDRADAGGAARLHHHDLVDGAVGGRVVADVADLLRLLVAGAAAQCGDAGQHGGGKHS</sequence>
<evidence type="ECO:0000256" key="1">
    <source>
        <dbReference type="SAM" id="MobiDB-lite"/>
    </source>
</evidence>
<dbReference type="AlphaFoldDB" id="B9TB18"/>
<reference evidence="3" key="1">
    <citation type="journal article" date="2010" name="Nat. Biotechnol.">
        <title>Draft genome sequence of the oilseed species Ricinus communis.</title>
        <authorList>
            <person name="Chan A.P."/>
            <person name="Crabtree J."/>
            <person name="Zhao Q."/>
            <person name="Lorenzi H."/>
            <person name="Orvis J."/>
            <person name="Puiu D."/>
            <person name="Melake-Berhan A."/>
            <person name="Jones K.M."/>
            <person name="Redman J."/>
            <person name="Chen G."/>
            <person name="Cahoon E.B."/>
            <person name="Gedil M."/>
            <person name="Stanke M."/>
            <person name="Haas B.J."/>
            <person name="Wortman J.R."/>
            <person name="Fraser-Liggett C.M."/>
            <person name="Ravel J."/>
            <person name="Rabinowicz P.D."/>
        </authorList>
    </citation>
    <scope>NUCLEOTIDE SEQUENCE [LARGE SCALE GENOMIC DNA]</scope>
    <source>
        <strain evidence="3">cv. Hale</strain>
    </source>
</reference>
<dbReference type="InParanoid" id="B9TB18"/>
<dbReference type="Proteomes" id="UP000008311">
    <property type="component" value="Unassembled WGS sequence"/>
</dbReference>
<evidence type="ECO:0000313" key="2">
    <source>
        <dbReference type="EMBL" id="EEF26947.1"/>
    </source>
</evidence>